<comment type="caution">
    <text evidence="10">The sequence shown here is derived from an EMBL/GenBank/DDBJ whole genome shotgun (WGS) entry which is preliminary data.</text>
</comment>
<evidence type="ECO:0000256" key="7">
    <source>
        <dbReference type="RuleBase" id="RU363032"/>
    </source>
</evidence>
<feature type="transmembrane region" description="Helical" evidence="7">
    <location>
        <begin position="101"/>
        <end position="122"/>
    </location>
</feature>
<dbReference type="FunFam" id="1.10.3720.10:FF:000003">
    <property type="entry name" value="Aliphatic sulfonate ABC transporter permease"/>
    <property type="match status" value="1"/>
</dbReference>
<keyword evidence="2 7" id="KW-0813">Transport</keyword>
<dbReference type="Proteomes" id="UP001595455">
    <property type="component" value="Unassembled WGS sequence"/>
</dbReference>
<evidence type="ECO:0000256" key="5">
    <source>
        <dbReference type="ARBA" id="ARBA00022989"/>
    </source>
</evidence>
<gene>
    <name evidence="9" type="ORF">ACFODO_08695</name>
    <name evidence="10" type="ORF">C9E89_015830</name>
</gene>
<dbReference type="CDD" id="cd06261">
    <property type="entry name" value="TM_PBP2"/>
    <property type="match status" value="1"/>
</dbReference>
<keyword evidence="3" id="KW-1003">Cell membrane</keyword>
<name>A0A371YM52_9GAMM</name>
<feature type="transmembrane region" description="Helical" evidence="7">
    <location>
        <begin position="225"/>
        <end position="246"/>
    </location>
</feature>
<evidence type="ECO:0000256" key="3">
    <source>
        <dbReference type="ARBA" id="ARBA00022475"/>
    </source>
</evidence>
<dbReference type="EMBL" id="JBHRSF010000021">
    <property type="protein sequence ID" value="MFC2995343.1"/>
    <property type="molecule type" value="Genomic_DNA"/>
</dbReference>
<dbReference type="Gene3D" id="1.10.3720.10">
    <property type="entry name" value="MetI-like"/>
    <property type="match status" value="1"/>
</dbReference>
<evidence type="ECO:0000256" key="1">
    <source>
        <dbReference type="ARBA" id="ARBA00004651"/>
    </source>
</evidence>
<evidence type="ECO:0000313" key="12">
    <source>
        <dbReference type="Proteomes" id="UP001595455"/>
    </source>
</evidence>
<dbReference type="RefSeq" id="WP_107009306.1">
    <property type="nucleotide sequence ID" value="NZ_JAVIDQ010000012.1"/>
</dbReference>
<keyword evidence="5 7" id="KW-1133">Transmembrane helix</keyword>
<keyword evidence="4 7" id="KW-0812">Transmembrane</keyword>
<feature type="transmembrane region" description="Helical" evidence="7">
    <location>
        <begin position="128"/>
        <end position="148"/>
    </location>
</feature>
<evidence type="ECO:0000259" key="8">
    <source>
        <dbReference type="PROSITE" id="PS50928"/>
    </source>
</evidence>
<sequence>MNNKKLPNWLYHIYGLTGLIAFFMMWWVLGLQIPEGFFQQFTLNSTLLKLIGLVQDPETYTHIAMSLKRIFIGLFYALLIGIPIGLLIGQNQKADAFSSQIFQFLRMISPLSWMPIAVMILGVGDKPIYFLLAFAAVWPIILNTATGVKNVNPQFLKLAQSLDATPLEVLRHIIWPSVLGQILVGLRLAIGIVWIVLVPSEMLGVSSGLGYFILDARDRLDYTELLSIILIIGLIGFILDRAVIFLQKRFAAV</sequence>
<dbReference type="AlphaFoldDB" id="A0A371YM52"/>
<feature type="transmembrane region" description="Helical" evidence="7">
    <location>
        <begin position="70"/>
        <end position="89"/>
    </location>
</feature>
<dbReference type="OrthoDB" id="8138334at2"/>
<dbReference type="EMBL" id="PYIX02000031">
    <property type="protein sequence ID" value="RFC82549.1"/>
    <property type="molecule type" value="Genomic_DNA"/>
</dbReference>
<keyword evidence="6 7" id="KW-0472">Membrane</keyword>
<feature type="transmembrane region" description="Helical" evidence="7">
    <location>
        <begin position="9"/>
        <end position="29"/>
    </location>
</feature>
<dbReference type="InterPro" id="IPR035906">
    <property type="entry name" value="MetI-like_sf"/>
</dbReference>
<dbReference type="PANTHER" id="PTHR30151">
    <property type="entry name" value="ALKANE SULFONATE ABC TRANSPORTER-RELATED, MEMBRANE SUBUNIT"/>
    <property type="match status" value="1"/>
</dbReference>
<evidence type="ECO:0000313" key="10">
    <source>
        <dbReference type="EMBL" id="RFC82549.1"/>
    </source>
</evidence>
<dbReference type="GO" id="GO:0042918">
    <property type="term" value="P:alkanesulfonate transmembrane transport"/>
    <property type="evidence" value="ECO:0007669"/>
    <property type="project" value="UniProtKB-ARBA"/>
</dbReference>
<feature type="domain" description="ABC transmembrane type-1" evidence="8">
    <location>
        <begin position="63"/>
        <end position="247"/>
    </location>
</feature>
<evidence type="ECO:0000313" key="11">
    <source>
        <dbReference type="Proteomes" id="UP000240957"/>
    </source>
</evidence>
<reference evidence="10 11" key="2">
    <citation type="submission" date="2018-08" db="EMBL/GenBank/DDBJ databases">
        <title>The draft genome of Acinetobacter sichuanensis strain WCHAc060041.</title>
        <authorList>
            <person name="Qin J."/>
            <person name="Feng Y."/>
            <person name="Zong Z."/>
        </authorList>
    </citation>
    <scope>NUCLEOTIDE SEQUENCE [LARGE SCALE GENOMIC DNA]</scope>
    <source>
        <strain evidence="10 11">WCHAc060041</strain>
    </source>
</reference>
<dbReference type="PROSITE" id="PS50928">
    <property type="entry name" value="ABC_TM1"/>
    <property type="match status" value="1"/>
</dbReference>
<reference evidence="12" key="3">
    <citation type="journal article" date="2019" name="Int. J. Syst. Evol. Microbiol.">
        <title>The Global Catalogue of Microorganisms (GCM) 10K type strain sequencing project: providing services to taxonomists for standard genome sequencing and annotation.</title>
        <authorList>
            <consortium name="The Broad Institute Genomics Platform"/>
            <consortium name="The Broad Institute Genome Sequencing Center for Infectious Disease"/>
            <person name="Wu L."/>
            <person name="Ma J."/>
        </authorList>
    </citation>
    <scope>NUCLEOTIDE SEQUENCE [LARGE SCALE GENOMIC DNA]</scope>
    <source>
        <strain evidence="12">KCTC 62575</strain>
    </source>
</reference>
<dbReference type="PANTHER" id="PTHR30151:SF25">
    <property type="entry name" value="TAURINE TRANSPORT SYSTEM PERMEASE PROTEIN TAUC"/>
    <property type="match status" value="1"/>
</dbReference>
<dbReference type="GO" id="GO:0005886">
    <property type="term" value="C:plasma membrane"/>
    <property type="evidence" value="ECO:0007669"/>
    <property type="project" value="UniProtKB-SubCell"/>
</dbReference>
<evidence type="ECO:0000256" key="6">
    <source>
        <dbReference type="ARBA" id="ARBA00023136"/>
    </source>
</evidence>
<dbReference type="SUPFAM" id="SSF161098">
    <property type="entry name" value="MetI-like"/>
    <property type="match status" value="1"/>
</dbReference>
<evidence type="ECO:0000256" key="4">
    <source>
        <dbReference type="ARBA" id="ARBA00022692"/>
    </source>
</evidence>
<proteinExistence type="inferred from homology"/>
<protein>
    <submittedName>
        <fullName evidence="10">ABC transporter permease</fullName>
    </submittedName>
</protein>
<organism evidence="10 11">
    <name type="scientific">Acinetobacter sichuanensis</name>
    <dbReference type="NCBI Taxonomy" id="2136183"/>
    <lineage>
        <taxon>Bacteria</taxon>
        <taxon>Pseudomonadati</taxon>
        <taxon>Pseudomonadota</taxon>
        <taxon>Gammaproteobacteria</taxon>
        <taxon>Moraxellales</taxon>
        <taxon>Moraxellaceae</taxon>
        <taxon>Acinetobacter</taxon>
    </lineage>
</organism>
<dbReference type="Pfam" id="PF00528">
    <property type="entry name" value="BPD_transp_1"/>
    <property type="match status" value="1"/>
</dbReference>
<reference evidence="9" key="1">
    <citation type="journal article" date="2014" name="Int. J. Syst. Evol. Microbiol.">
        <title>Complete genome of a new Firmicutes species belonging to the dominant human colonic microbiota ('Ruminococcus bicirculans') reveals two chromosomes and a selective capacity to utilize plant glucans.</title>
        <authorList>
            <consortium name="NISC Comparative Sequencing Program"/>
            <person name="Wegmann U."/>
            <person name="Louis P."/>
            <person name="Goesmann A."/>
            <person name="Henrissat B."/>
            <person name="Duncan S.H."/>
            <person name="Flint H.J."/>
        </authorList>
    </citation>
    <scope>NUCLEOTIDE SEQUENCE</scope>
    <source>
        <strain evidence="9">KCTC 62575</strain>
    </source>
</reference>
<evidence type="ECO:0000313" key="9">
    <source>
        <dbReference type="EMBL" id="MFC2995343.1"/>
    </source>
</evidence>
<reference evidence="9" key="4">
    <citation type="submission" date="2024-09" db="EMBL/GenBank/DDBJ databases">
        <authorList>
            <person name="Sun Q."/>
            <person name="Mori K."/>
        </authorList>
    </citation>
    <scope>NUCLEOTIDE SEQUENCE</scope>
    <source>
        <strain evidence="9">KCTC 62575</strain>
    </source>
</reference>
<comment type="similarity">
    <text evidence="7">Belongs to the binding-protein-dependent transport system permease family.</text>
</comment>
<dbReference type="GO" id="GO:0010438">
    <property type="term" value="P:cellular response to sulfur starvation"/>
    <property type="evidence" value="ECO:0007669"/>
    <property type="project" value="TreeGrafter"/>
</dbReference>
<comment type="subcellular location">
    <subcellularLocation>
        <location evidence="1 7">Cell membrane</location>
        <topology evidence="1 7">Multi-pass membrane protein</topology>
    </subcellularLocation>
</comment>
<keyword evidence="12" id="KW-1185">Reference proteome</keyword>
<dbReference type="Proteomes" id="UP000240957">
    <property type="component" value="Unassembled WGS sequence"/>
</dbReference>
<evidence type="ECO:0000256" key="2">
    <source>
        <dbReference type="ARBA" id="ARBA00022448"/>
    </source>
</evidence>
<accession>A0A371YM52</accession>
<dbReference type="InterPro" id="IPR000515">
    <property type="entry name" value="MetI-like"/>
</dbReference>